<comment type="caution">
    <text evidence="1">The sequence shown here is derived from an EMBL/GenBank/DDBJ whole genome shotgun (WGS) entry which is preliminary data.</text>
</comment>
<evidence type="ECO:0000313" key="2">
    <source>
        <dbReference type="Proteomes" id="UP000614601"/>
    </source>
</evidence>
<dbReference type="Proteomes" id="UP000614601">
    <property type="component" value="Unassembled WGS sequence"/>
</dbReference>
<dbReference type="EMBL" id="CAJFDH010000005">
    <property type="protein sequence ID" value="CAD5222931.1"/>
    <property type="molecule type" value="Genomic_DNA"/>
</dbReference>
<dbReference type="Proteomes" id="UP000783686">
    <property type="component" value="Unassembled WGS sequence"/>
</dbReference>
<protein>
    <submittedName>
        <fullName evidence="1">Uncharacterized protein</fullName>
    </submittedName>
</protein>
<name>A0A811L716_9BILA</name>
<organism evidence="1 2">
    <name type="scientific">Bursaphelenchus okinawaensis</name>
    <dbReference type="NCBI Taxonomy" id="465554"/>
    <lineage>
        <taxon>Eukaryota</taxon>
        <taxon>Metazoa</taxon>
        <taxon>Ecdysozoa</taxon>
        <taxon>Nematoda</taxon>
        <taxon>Chromadorea</taxon>
        <taxon>Rhabditida</taxon>
        <taxon>Tylenchina</taxon>
        <taxon>Tylenchomorpha</taxon>
        <taxon>Aphelenchoidea</taxon>
        <taxon>Aphelenchoididae</taxon>
        <taxon>Bursaphelenchus</taxon>
    </lineage>
</organism>
<keyword evidence="2" id="KW-1185">Reference proteome</keyword>
<sequence>MSANVGFETLNRNELQVCGLTFGHTSDGLIWESQGKCRKLVVEGKSASLKPEACPKVEKVVFSMAALKNRAPSAKSELLDAEVDTTLAVLYLNAKPVTITTTLEPTTEVSEAAFSESTTSSSASTLLGHPWIIVMMMIWFFASE</sequence>
<proteinExistence type="predicted"/>
<accession>A0A811L716</accession>
<reference evidence="1" key="1">
    <citation type="submission" date="2020-09" db="EMBL/GenBank/DDBJ databases">
        <authorList>
            <person name="Kikuchi T."/>
        </authorList>
    </citation>
    <scope>NUCLEOTIDE SEQUENCE</scope>
    <source>
        <strain evidence="1">SH1</strain>
    </source>
</reference>
<dbReference type="AlphaFoldDB" id="A0A811L716"/>
<gene>
    <name evidence="1" type="ORF">BOKJ2_LOCUS9890</name>
</gene>
<dbReference type="EMBL" id="CAJFCW020000005">
    <property type="protein sequence ID" value="CAG9117025.1"/>
    <property type="molecule type" value="Genomic_DNA"/>
</dbReference>
<evidence type="ECO:0000313" key="1">
    <source>
        <dbReference type="EMBL" id="CAD5222931.1"/>
    </source>
</evidence>